<feature type="non-terminal residue" evidence="3">
    <location>
        <position position="91"/>
    </location>
</feature>
<keyword evidence="1" id="KW-0862">Zinc</keyword>
<dbReference type="SMART" id="SM00343">
    <property type="entry name" value="ZnF_C2HC"/>
    <property type="match status" value="1"/>
</dbReference>
<dbReference type="GO" id="GO:0008270">
    <property type="term" value="F:zinc ion binding"/>
    <property type="evidence" value="ECO:0007669"/>
    <property type="project" value="UniProtKB-KW"/>
</dbReference>
<gene>
    <name evidence="3" type="ORF">EAI_12577</name>
</gene>
<dbReference type="Gene3D" id="4.10.60.10">
    <property type="entry name" value="Zinc finger, CCHC-type"/>
    <property type="match status" value="1"/>
</dbReference>
<dbReference type="InParanoid" id="E2C9P5"/>
<dbReference type="EMBL" id="GL453876">
    <property type="protein sequence ID" value="EFN75334.1"/>
    <property type="molecule type" value="Genomic_DNA"/>
</dbReference>
<dbReference type="GO" id="GO:0003676">
    <property type="term" value="F:nucleic acid binding"/>
    <property type="evidence" value="ECO:0007669"/>
    <property type="project" value="InterPro"/>
</dbReference>
<reference evidence="3 4" key="1">
    <citation type="journal article" date="2010" name="Science">
        <title>Genomic comparison of the ants Camponotus floridanus and Harpegnathos saltator.</title>
        <authorList>
            <person name="Bonasio R."/>
            <person name="Zhang G."/>
            <person name="Ye C."/>
            <person name="Mutti N.S."/>
            <person name="Fang X."/>
            <person name="Qin N."/>
            <person name="Donahue G."/>
            <person name="Yang P."/>
            <person name="Li Q."/>
            <person name="Li C."/>
            <person name="Zhang P."/>
            <person name="Huang Z."/>
            <person name="Berger S.L."/>
            <person name="Reinberg D."/>
            <person name="Wang J."/>
            <person name="Liebig J."/>
        </authorList>
    </citation>
    <scope>NUCLEOTIDE SEQUENCE [LARGE SCALE GENOMIC DNA]</scope>
    <source>
        <strain evidence="3 4">R22 G/1</strain>
    </source>
</reference>
<evidence type="ECO:0000313" key="3">
    <source>
        <dbReference type="EMBL" id="EFN75334.1"/>
    </source>
</evidence>
<dbReference type="SUPFAM" id="SSF57756">
    <property type="entry name" value="Retrovirus zinc finger-like domains"/>
    <property type="match status" value="1"/>
</dbReference>
<dbReference type="AlphaFoldDB" id="E2C9P5"/>
<dbReference type="InterPro" id="IPR001878">
    <property type="entry name" value="Znf_CCHC"/>
</dbReference>
<keyword evidence="1" id="KW-0479">Metal-binding</keyword>
<accession>E2C9P5</accession>
<dbReference type="OMA" id="ETKCANC"/>
<sequence length="91" mass="10107">FDSGSVCIEFMSQTLPNSVIIWRSIIDIKPYFPSIRICYNCGRLGHIAKVCKSSKRCLNCSEMHDSVEGNCTNKKKCVNCSGPHSASDRSC</sequence>
<feature type="non-terminal residue" evidence="3">
    <location>
        <position position="1"/>
    </location>
</feature>
<evidence type="ECO:0000313" key="4">
    <source>
        <dbReference type="Proteomes" id="UP000008237"/>
    </source>
</evidence>
<dbReference type="InterPro" id="IPR036875">
    <property type="entry name" value="Znf_CCHC_sf"/>
</dbReference>
<protein>
    <recommendedName>
        <fullName evidence="2">CCHC-type domain-containing protein</fullName>
    </recommendedName>
</protein>
<dbReference type="STRING" id="610380.E2C9P5"/>
<keyword evidence="4" id="KW-1185">Reference proteome</keyword>
<organism evidence="4">
    <name type="scientific">Harpegnathos saltator</name>
    <name type="common">Jerdon's jumping ant</name>
    <dbReference type="NCBI Taxonomy" id="610380"/>
    <lineage>
        <taxon>Eukaryota</taxon>
        <taxon>Metazoa</taxon>
        <taxon>Ecdysozoa</taxon>
        <taxon>Arthropoda</taxon>
        <taxon>Hexapoda</taxon>
        <taxon>Insecta</taxon>
        <taxon>Pterygota</taxon>
        <taxon>Neoptera</taxon>
        <taxon>Endopterygota</taxon>
        <taxon>Hymenoptera</taxon>
        <taxon>Apocrita</taxon>
        <taxon>Aculeata</taxon>
        <taxon>Formicoidea</taxon>
        <taxon>Formicidae</taxon>
        <taxon>Ponerinae</taxon>
        <taxon>Ponerini</taxon>
        <taxon>Harpegnathos</taxon>
    </lineage>
</organism>
<proteinExistence type="predicted"/>
<name>E2C9P5_HARSA</name>
<evidence type="ECO:0000259" key="2">
    <source>
        <dbReference type="PROSITE" id="PS50158"/>
    </source>
</evidence>
<feature type="domain" description="CCHC-type" evidence="2">
    <location>
        <begin position="38"/>
        <end position="53"/>
    </location>
</feature>
<keyword evidence="1" id="KW-0863">Zinc-finger</keyword>
<dbReference type="PROSITE" id="PS50158">
    <property type="entry name" value="ZF_CCHC"/>
    <property type="match status" value="1"/>
</dbReference>
<evidence type="ECO:0000256" key="1">
    <source>
        <dbReference type="PROSITE-ProRule" id="PRU00047"/>
    </source>
</evidence>
<dbReference type="Pfam" id="PF00098">
    <property type="entry name" value="zf-CCHC"/>
    <property type="match status" value="1"/>
</dbReference>
<dbReference type="Proteomes" id="UP000008237">
    <property type="component" value="Unassembled WGS sequence"/>
</dbReference>